<organism evidence="2 3">
    <name type="scientific">Allacma fusca</name>
    <dbReference type="NCBI Taxonomy" id="39272"/>
    <lineage>
        <taxon>Eukaryota</taxon>
        <taxon>Metazoa</taxon>
        <taxon>Ecdysozoa</taxon>
        <taxon>Arthropoda</taxon>
        <taxon>Hexapoda</taxon>
        <taxon>Collembola</taxon>
        <taxon>Symphypleona</taxon>
        <taxon>Sminthuridae</taxon>
        <taxon>Allacma</taxon>
    </lineage>
</organism>
<keyword evidence="1" id="KW-1133">Transmembrane helix</keyword>
<evidence type="ECO:0000256" key="1">
    <source>
        <dbReference type="SAM" id="Phobius"/>
    </source>
</evidence>
<dbReference type="AlphaFoldDB" id="A0A8J2K7H6"/>
<evidence type="ECO:0008006" key="4">
    <source>
        <dbReference type="Google" id="ProtNLM"/>
    </source>
</evidence>
<protein>
    <recommendedName>
        <fullName evidence="4">Cytochrome P450</fullName>
    </recommendedName>
</protein>
<sequence>MILEIFLSITLAILTAVVIFVLVLKRNRAERLLQKFPGPKIYPLIGNAWETSVPNDAFT</sequence>
<comment type="caution">
    <text evidence="2">The sequence shown here is derived from an EMBL/GenBank/DDBJ whole genome shotgun (WGS) entry which is preliminary data.</text>
</comment>
<name>A0A8J2K7H6_9HEXA</name>
<feature type="transmembrane region" description="Helical" evidence="1">
    <location>
        <begin position="6"/>
        <end position="24"/>
    </location>
</feature>
<keyword evidence="1" id="KW-0812">Transmembrane</keyword>
<evidence type="ECO:0000313" key="3">
    <source>
        <dbReference type="Proteomes" id="UP000708208"/>
    </source>
</evidence>
<feature type="non-terminal residue" evidence="2">
    <location>
        <position position="59"/>
    </location>
</feature>
<keyword evidence="1" id="KW-0472">Membrane</keyword>
<accession>A0A8J2K7H6</accession>
<dbReference type="EMBL" id="CAJVCH010196099">
    <property type="protein sequence ID" value="CAG7730537.1"/>
    <property type="molecule type" value="Genomic_DNA"/>
</dbReference>
<reference evidence="2" key="1">
    <citation type="submission" date="2021-06" db="EMBL/GenBank/DDBJ databases">
        <authorList>
            <person name="Hodson N. C."/>
            <person name="Mongue J. A."/>
            <person name="Jaron S. K."/>
        </authorList>
    </citation>
    <scope>NUCLEOTIDE SEQUENCE</scope>
</reference>
<keyword evidence="3" id="KW-1185">Reference proteome</keyword>
<dbReference type="Proteomes" id="UP000708208">
    <property type="component" value="Unassembled WGS sequence"/>
</dbReference>
<evidence type="ECO:0000313" key="2">
    <source>
        <dbReference type="EMBL" id="CAG7730537.1"/>
    </source>
</evidence>
<proteinExistence type="predicted"/>
<gene>
    <name evidence="2" type="ORF">AFUS01_LOCUS19172</name>
</gene>